<protein>
    <recommendedName>
        <fullName evidence="3">Retrotransposon gag domain-containing protein</fullName>
    </recommendedName>
</protein>
<dbReference type="OrthoDB" id="2200262at2759"/>
<dbReference type="VEuPathDB" id="MicrosporidiaDB:EDEG_04195"/>
<reference evidence="2" key="2">
    <citation type="submission" date="2015-07" db="EMBL/GenBank/DDBJ databases">
        <title>Contrasting host-pathogen interactions and genome evolution in two generalist and specialist microsporidian pathogens of mosquitoes.</title>
        <authorList>
            <consortium name="The Broad Institute Genomics Platform"/>
            <consortium name="The Broad Institute Genome Sequencing Center for Infectious Disease"/>
            <person name="Cuomo C.A."/>
            <person name="Sanscrainte N.D."/>
            <person name="Goldberg J.M."/>
            <person name="Heiman D."/>
            <person name="Young S."/>
            <person name="Zeng Q."/>
            <person name="Becnel J.J."/>
            <person name="Birren B.W."/>
        </authorList>
    </citation>
    <scope>NUCLEOTIDE SEQUENCE [LARGE SCALE GENOMIC DNA]</scope>
    <source>
        <strain evidence="2">USNM 41457</strain>
    </source>
</reference>
<gene>
    <name evidence="1" type="ORF">EDEG_04195</name>
</gene>
<dbReference type="AlphaFoldDB" id="J9DAP0"/>
<dbReference type="HOGENOM" id="CLU_106996_0_0_1"/>
<feature type="non-terminal residue" evidence="1">
    <location>
        <position position="1"/>
    </location>
</feature>
<evidence type="ECO:0000313" key="1">
    <source>
        <dbReference type="EMBL" id="EJW04826.1"/>
    </source>
</evidence>
<keyword evidence="2" id="KW-1185">Reference proteome</keyword>
<dbReference type="Proteomes" id="UP000003163">
    <property type="component" value="Unassembled WGS sequence"/>
</dbReference>
<evidence type="ECO:0000313" key="2">
    <source>
        <dbReference type="Proteomes" id="UP000003163"/>
    </source>
</evidence>
<comment type="caution">
    <text evidence="1">The sequence shown here is derived from an EMBL/GenBank/DDBJ whole genome shotgun (WGS) entry which is preliminary data.</text>
</comment>
<reference evidence="1 2" key="1">
    <citation type="submission" date="2011-08" db="EMBL/GenBank/DDBJ databases">
        <authorList>
            <person name="Liu Z.J."/>
            <person name="Shi F.L."/>
            <person name="Lu J.Q."/>
            <person name="Li M."/>
            <person name="Wang Z.L."/>
        </authorList>
    </citation>
    <scope>NUCLEOTIDE SEQUENCE [LARGE SCALE GENOMIC DNA]</scope>
    <source>
        <strain evidence="1 2">USNM 41457</strain>
    </source>
</reference>
<accession>J9DAP0</accession>
<name>J9DAP0_EDHAE</name>
<organism evidence="1 2">
    <name type="scientific">Edhazardia aedis (strain USNM 41457)</name>
    <name type="common">Microsporidian parasite</name>
    <dbReference type="NCBI Taxonomy" id="1003232"/>
    <lineage>
        <taxon>Eukaryota</taxon>
        <taxon>Fungi</taxon>
        <taxon>Fungi incertae sedis</taxon>
        <taxon>Microsporidia</taxon>
        <taxon>Edhazardia</taxon>
    </lineage>
</organism>
<dbReference type="OMA" id="TMIEIEV"/>
<proteinExistence type="predicted"/>
<sequence>YRKMCTLADRHKRKNEEKKKKSREEKEKRAYFTVTPLNTNINIQREVTLLYDIEQQDIIRWKKEFKDVSALCGWDNETACMVLDSIVASEYLHLVQNTSNIHDKLNNILQYKYPANKSYYYAEELARIKQDNFLTIEDYLKEVTKHCDRLGISKNWDDFQKHEKIEDSFYYGLSDITKLEMTRLNIHAYIEMYKVINDTEIMIIEQYSNQIHGFPSSAKNAQTPRI</sequence>
<dbReference type="EMBL" id="AFBI03000583">
    <property type="protein sequence ID" value="EJW04826.1"/>
    <property type="molecule type" value="Genomic_DNA"/>
</dbReference>
<dbReference type="InParanoid" id="J9DAP0"/>
<evidence type="ECO:0008006" key="3">
    <source>
        <dbReference type="Google" id="ProtNLM"/>
    </source>
</evidence>